<accession>A0A5J6HQD8</accession>
<evidence type="ECO:0000313" key="4">
    <source>
        <dbReference type="Proteomes" id="UP000326553"/>
    </source>
</evidence>
<dbReference type="AlphaFoldDB" id="A0A5J6HQD8"/>
<protein>
    <submittedName>
        <fullName evidence="3">Uncharacterized protein</fullName>
    </submittedName>
</protein>
<dbReference type="Proteomes" id="UP000326553">
    <property type="component" value="Chromosome"/>
</dbReference>
<keyword evidence="2" id="KW-0472">Membrane</keyword>
<gene>
    <name evidence="3" type="ORF">CP975_18920</name>
</gene>
<keyword evidence="2" id="KW-0812">Transmembrane</keyword>
<organism evidence="3 4">
    <name type="scientific">Streptomyces alboniger</name>
    <dbReference type="NCBI Taxonomy" id="132473"/>
    <lineage>
        <taxon>Bacteria</taxon>
        <taxon>Bacillati</taxon>
        <taxon>Actinomycetota</taxon>
        <taxon>Actinomycetes</taxon>
        <taxon>Kitasatosporales</taxon>
        <taxon>Streptomycetaceae</taxon>
        <taxon>Streptomyces</taxon>
        <taxon>Streptomyces aurantiacus group</taxon>
    </lineage>
</organism>
<evidence type="ECO:0000313" key="3">
    <source>
        <dbReference type="EMBL" id="QEV19297.1"/>
    </source>
</evidence>
<proteinExistence type="predicted"/>
<reference evidence="3 4" key="1">
    <citation type="submission" date="2017-09" db="EMBL/GenBank/DDBJ databases">
        <authorList>
            <person name="Lee N."/>
            <person name="Cho B.-K."/>
        </authorList>
    </citation>
    <scope>NUCLEOTIDE SEQUENCE [LARGE SCALE GENOMIC DNA]</scope>
    <source>
        <strain evidence="3 4">ATCC 12461</strain>
    </source>
</reference>
<name>A0A5J6HQD8_STRAD</name>
<evidence type="ECO:0000256" key="1">
    <source>
        <dbReference type="SAM" id="MobiDB-lite"/>
    </source>
</evidence>
<dbReference type="EMBL" id="CP023695">
    <property type="protein sequence ID" value="QEV19297.1"/>
    <property type="molecule type" value="Genomic_DNA"/>
</dbReference>
<dbReference type="KEGG" id="salw:CP975_18920"/>
<dbReference type="OrthoDB" id="9996992at2"/>
<sequence>MAAFDDDPRDPTPALPAATGATPWPVDPDAGLDYCEWCARLRQADGLGGGGLGDGGLGGGLAELSAHVRAARRNDSVAVRLLWDGRWRGLGRVMLLSAATAAVVSGVLAVALG</sequence>
<dbReference type="RefSeq" id="WP_150477147.1">
    <property type="nucleotide sequence ID" value="NZ_CP023695.1"/>
</dbReference>
<evidence type="ECO:0000256" key="2">
    <source>
        <dbReference type="SAM" id="Phobius"/>
    </source>
</evidence>
<keyword evidence="2" id="KW-1133">Transmembrane helix</keyword>
<feature type="transmembrane region" description="Helical" evidence="2">
    <location>
        <begin position="93"/>
        <end position="112"/>
    </location>
</feature>
<keyword evidence="4" id="KW-1185">Reference proteome</keyword>
<feature type="region of interest" description="Disordered" evidence="1">
    <location>
        <begin position="1"/>
        <end position="24"/>
    </location>
</feature>